<evidence type="ECO:0000256" key="2">
    <source>
        <dbReference type="SAM" id="Phobius"/>
    </source>
</evidence>
<feature type="transmembrane region" description="Helical" evidence="2">
    <location>
        <begin position="66"/>
        <end position="89"/>
    </location>
</feature>
<reference evidence="4" key="1">
    <citation type="submission" date="2022-11" db="UniProtKB">
        <authorList>
            <consortium name="WormBaseParasite"/>
        </authorList>
    </citation>
    <scope>IDENTIFICATION</scope>
</reference>
<feature type="compositionally biased region" description="Low complexity" evidence="1">
    <location>
        <begin position="142"/>
        <end position="155"/>
    </location>
</feature>
<dbReference type="Proteomes" id="UP000887563">
    <property type="component" value="Unplaced"/>
</dbReference>
<keyword evidence="3" id="KW-1185">Reference proteome</keyword>
<feature type="compositionally biased region" description="Polar residues" evidence="1">
    <location>
        <begin position="126"/>
        <end position="136"/>
    </location>
</feature>
<sequence>MPCNSCIPPPPIFDIPPPPDPSLILHLLIEDIQQQQQHSFRPQQFYSCLKPPFPSFLSKLLFGGDWILPFLAILLFCIFTIFVGLIILIRKRRKKREEEEEMRRSKTQNNGGEKRRKKLNRKSNSFVVSSPASATPFQMPESDSSSPSNSSSSSSAFSSISNSKKHFTFQRSSTETLANSLTYSLNTQQQKIPKKPKLCWLTFSLAHPQQIKSCGDIPRCKLPSLPPPLPNKNIPVPSFTKSPPKSVAFQSNSPKYFISRNISTPSCCYGSSEIYEELATDYQEDIAEPPYLKRLVNNRLPPPITRPPPLPPEQFNNNCCCCCEKEGEKSGREEEIKQKINNFGNNKSENKFSIKTPPNTLPKWMSTENEKQNKGMLSSPNIWTSTKENNEYICRQKRTYV</sequence>
<evidence type="ECO:0000256" key="1">
    <source>
        <dbReference type="SAM" id="MobiDB-lite"/>
    </source>
</evidence>
<evidence type="ECO:0000313" key="4">
    <source>
        <dbReference type="WBParaSite" id="Minc3s03455g33893"/>
    </source>
</evidence>
<evidence type="ECO:0000313" key="3">
    <source>
        <dbReference type="Proteomes" id="UP000887563"/>
    </source>
</evidence>
<protein>
    <submittedName>
        <fullName evidence="4">Uncharacterized protein</fullName>
    </submittedName>
</protein>
<dbReference type="WBParaSite" id="Minc3s03455g33893">
    <property type="protein sequence ID" value="Minc3s03455g33893"/>
    <property type="gene ID" value="Minc3s03455g33893"/>
</dbReference>
<dbReference type="AlphaFoldDB" id="A0A914N606"/>
<organism evidence="3 4">
    <name type="scientific">Meloidogyne incognita</name>
    <name type="common">Southern root-knot nematode worm</name>
    <name type="synonym">Oxyuris incognita</name>
    <dbReference type="NCBI Taxonomy" id="6306"/>
    <lineage>
        <taxon>Eukaryota</taxon>
        <taxon>Metazoa</taxon>
        <taxon>Ecdysozoa</taxon>
        <taxon>Nematoda</taxon>
        <taxon>Chromadorea</taxon>
        <taxon>Rhabditida</taxon>
        <taxon>Tylenchina</taxon>
        <taxon>Tylenchomorpha</taxon>
        <taxon>Tylenchoidea</taxon>
        <taxon>Meloidogynidae</taxon>
        <taxon>Meloidogyninae</taxon>
        <taxon>Meloidogyne</taxon>
        <taxon>Meloidogyne incognita group</taxon>
    </lineage>
</organism>
<keyword evidence="2" id="KW-1133">Transmembrane helix</keyword>
<feature type="region of interest" description="Disordered" evidence="1">
    <location>
        <begin position="96"/>
        <end position="155"/>
    </location>
</feature>
<proteinExistence type="predicted"/>
<keyword evidence="2" id="KW-0472">Membrane</keyword>
<keyword evidence="2" id="KW-0812">Transmembrane</keyword>
<accession>A0A914N606</accession>
<name>A0A914N606_MELIC</name>